<keyword evidence="9" id="KW-0520">NAD</keyword>
<dbReference type="GO" id="GO:0016668">
    <property type="term" value="F:oxidoreductase activity, acting on a sulfur group of donors, NAD(P) as acceptor"/>
    <property type="evidence" value="ECO:0007669"/>
    <property type="project" value="InterPro"/>
</dbReference>
<evidence type="ECO:0000256" key="1">
    <source>
        <dbReference type="ARBA" id="ARBA00007532"/>
    </source>
</evidence>
<evidence type="ECO:0000256" key="10">
    <source>
        <dbReference type="PIRSR" id="PIRSR000350-4"/>
    </source>
</evidence>
<keyword evidence="4" id="KW-0521">NADP</keyword>
<dbReference type="EMBL" id="BMDH01000002">
    <property type="protein sequence ID" value="GGI14041.1"/>
    <property type="molecule type" value="Genomic_DNA"/>
</dbReference>
<dbReference type="InterPro" id="IPR004099">
    <property type="entry name" value="Pyr_nucl-diS_OxRdtase_dimer"/>
</dbReference>
<evidence type="ECO:0000256" key="7">
    <source>
        <dbReference type="ARBA" id="ARBA00023284"/>
    </source>
</evidence>
<evidence type="ECO:0000313" key="15">
    <source>
        <dbReference type="Proteomes" id="UP000619536"/>
    </source>
</evidence>
<evidence type="ECO:0000256" key="4">
    <source>
        <dbReference type="ARBA" id="ARBA00022857"/>
    </source>
</evidence>
<keyword evidence="3 9" id="KW-0274">FAD</keyword>
<keyword evidence="5 11" id="KW-0560">Oxidoreductase</keyword>
<evidence type="ECO:0000259" key="12">
    <source>
        <dbReference type="Pfam" id="PF02852"/>
    </source>
</evidence>
<name>A0A8J3EZ48_9BIFI</name>
<feature type="active site" description="Proton acceptor" evidence="8">
    <location>
        <position position="501"/>
    </location>
</feature>
<dbReference type="PRINTS" id="PR00411">
    <property type="entry name" value="PNDRDTASEI"/>
</dbReference>
<feature type="binding site" evidence="9">
    <location>
        <position position="366"/>
    </location>
    <ligand>
        <name>FAD</name>
        <dbReference type="ChEBI" id="CHEBI:57692"/>
    </ligand>
</feature>
<evidence type="ECO:0000256" key="2">
    <source>
        <dbReference type="ARBA" id="ARBA00022630"/>
    </source>
</evidence>
<dbReference type="Gene3D" id="3.30.390.30">
    <property type="match status" value="1"/>
</dbReference>
<feature type="domain" description="FAD/NAD(P)-binding" evidence="13">
    <location>
        <begin position="43"/>
        <end position="376"/>
    </location>
</feature>
<feature type="binding site" evidence="9">
    <location>
        <position position="90"/>
    </location>
    <ligand>
        <name>FAD</name>
        <dbReference type="ChEBI" id="CHEBI:57692"/>
    </ligand>
</feature>
<dbReference type="Proteomes" id="UP000619536">
    <property type="component" value="Unassembled WGS sequence"/>
</dbReference>
<evidence type="ECO:0000256" key="8">
    <source>
        <dbReference type="PIRSR" id="PIRSR000350-2"/>
    </source>
</evidence>
<evidence type="ECO:0000256" key="6">
    <source>
        <dbReference type="ARBA" id="ARBA00023157"/>
    </source>
</evidence>
<dbReference type="FunFam" id="3.30.390.30:FF:000001">
    <property type="entry name" value="Dihydrolipoyl dehydrogenase"/>
    <property type="match status" value="1"/>
</dbReference>
<feature type="domain" description="Pyridine nucleotide-disulphide oxidoreductase dimerisation" evidence="12">
    <location>
        <begin position="403"/>
        <end position="510"/>
    </location>
</feature>
<dbReference type="InterPro" id="IPR036188">
    <property type="entry name" value="FAD/NAD-bd_sf"/>
</dbReference>
<keyword evidence="7 11" id="KW-0676">Redox-active center</keyword>
<dbReference type="PROSITE" id="PS00076">
    <property type="entry name" value="PYRIDINE_REDOX_1"/>
    <property type="match status" value="1"/>
</dbReference>
<evidence type="ECO:0000259" key="13">
    <source>
        <dbReference type="Pfam" id="PF07992"/>
    </source>
</evidence>
<dbReference type="InterPro" id="IPR016156">
    <property type="entry name" value="FAD/NAD-linked_Rdtase_dimer_sf"/>
</dbReference>
<dbReference type="Gene3D" id="3.50.50.60">
    <property type="entry name" value="FAD/NAD(P)-binding domain"/>
    <property type="match status" value="2"/>
</dbReference>
<organism evidence="14 15">
    <name type="scientific">Galliscardovia ingluviei</name>
    <dbReference type="NCBI Taxonomy" id="1769422"/>
    <lineage>
        <taxon>Bacteria</taxon>
        <taxon>Bacillati</taxon>
        <taxon>Actinomycetota</taxon>
        <taxon>Actinomycetes</taxon>
        <taxon>Bifidobacteriales</taxon>
        <taxon>Bifidobacteriaceae</taxon>
        <taxon>Galliscardovia</taxon>
    </lineage>
</organism>
<dbReference type="Pfam" id="PF02852">
    <property type="entry name" value="Pyr_redox_dim"/>
    <property type="match status" value="1"/>
</dbReference>
<dbReference type="GO" id="GO:0050660">
    <property type="term" value="F:flavin adenine dinucleotide binding"/>
    <property type="evidence" value="ECO:0007669"/>
    <property type="project" value="TreeGrafter"/>
</dbReference>
<dbReference type="InterPro" id="IPR012999">
    <property type="entry name" value="Pyr_OxRdtase_I_AS"/>
</dbReference>
<keyword evidence="6" id="KW-1015">Disulfide bond</keyword>
<dbReference type="PANTHER" id="PTHR43014:SF4">
    <property type="entry name" value="PYRIDINE NUCLEOTIDE-DISULFIDE OXIDOREDUCTASE RCLA-RELATED"/>
    <property type="match status" value="1"/>
</dbReference>
<feature type="binding site" evidence="9">
    <location>
        <begin position="216"/>
        <end position="223"/>
    </location>
    <ligand>
        <name>NAD(+)</name>
        <dbReference type="ChEBI" id="CHEBI:57540"/>
    </ligand>
</feature>
<proteinExistence type="inferred from homology"/>
<keyword evidence="2 11" id="KW-0285">Flavoprotein</keyword>
<feature type="disulfide bond" description="Redox-active" evidence="10">
    <location>
        <begin position="81"/>
        <end position="86"/>
    </location>
</feature>
<dbReference type="SUPFAM" id="SSF55424">
    <property type="entry name" value="FAD/NAD-linked reductases, dimerisation (C-terminal) domain"/>
    <property type="match status" value="1"/>
</dbReference>
<dbReference type="InterPro" id="IPR001100">
    <property type="entry name" value="Pyr_nuc-diS_OxRdtase"/>
</dbReference>
<protein>
    <submittedName>
        <fullName evidence="14">Pyridine nucleotide-disulfide oxidoreductase</fullName>
    </submittedName>
</protein>
<dbReference type="PIRSF" id="PIRSF000350">
    <property type="entry name" value="Mercury_reductase_MerA"/>
    <property type="match status" value="1"/>
</dbReference>
<evidence type="ECO:0000256" key="9">
    <source>
        <dbReference type="PIRSR" id="PIRSR000350-3"/>
    </source>
</evidence>
<dbReference type="SUPFAM" id="SSF51905">
    <property type="entry name" value="FAD/NAD(P)-binding domain"/>
    <property type="match status" value="1"/>
</dbReference>
<reference evidence="14" key="2">
    <citation type="submission" date="2020-09" db="EMBL/GenBank/DDBJ databases">
        <authorList>
            <person name="Sun Q."/>
            <person name="Sedlacek I."/>
        </authorList>
    </citation>
    <scope>NUCLEOTIDE SEQUENCE</scope>
    <source>
        <strain evidence="14">CCM 8606</strain>
    </source>
</reference>
<reference evidence="14" key="1">
    <citation type="journal article" date="2014" name="Int. J. Syst. Evol. Microbiol.">
        <title>Complete genome sequence of Corynebacterium casei LMG S-19264T (=DSM 44701T), isolated from a smear-ripened cheese.</title>
        <authorList>
            <consortium name="US DOE Joint Genome Institute (JGI-PGF)"/>
            <person name="Walter F."/>
            <person name="Albersmeier A."/>
            <person name="Kalinowski J."/>
            <person name="Ruckert C."/>
        </authorList>
    </citation>
    <scope>NUCLEOTIDE SEQUENCE</scope>
    <source>
        <strain evidence="14">CCM 8606</strain>
    </source>
</reference>
<keyword evidence="9" id="KW-0547">Nucleotide-binding</keyword>
<dbReference type="Pfam" id="PF07992">
    <property type="entry name" value="Pyr_redox_2"/>
    <property type="match status" value="1"/>
</dbReference>
<dbReference type="InterPro" id="IPR023753">
    <property type="entry name" value="FAD/NAD-binding_dom"/>
</dbReference>
<dbReference type="PANTHER" id="PTHR43014">
    <property type="entry name" value="MERCURIC REDUCTASE"/>
    <property type="match status" value="1"/>
</dbReference>
<evidence type="ECO:0000256" key="11">
    <source>
        <dbReference type="RuleBase" id="RU003691"/>
    </source>
</evidence>
<sequence length="513" mass="54994">MTTTATNIISATVIDESISTATPLTPDAPAPTSPKSAQSMHADALIIGFGKGGKTLAAKLGAQGKHVIVAEQNNQMYGGTCINIGCLPSKSLILDAERAQFSGESSDPDKRKQAYSNAIANKRQLTAMLRSKNYHKLADQEHITVLDGHAHFLSASEVQVDTAQGPVVVNADKIFINTGATARIPDIEGINTTPGVYTSTGMMEVDEIPERLVILGAGYIGLEFASMYADFGSQVTVLQHNNSFLPNEDEDIRQAIHQSLEAQGITFITNAHTHRVSQAADGHGVLLEVAVDNADTASANTASADNSTDNTITHIQADAVLIATGRVPNTEGLDAQKAGIALTDRGAVQVDDLLRTTAPNIWALGDVNGGPQHTYISLDDYRIVLSQLDEREAPYTRKDRKNIASVTFLHTPYARVGLNEQEAIAAGFDFEVKKMPTAAVPKAQVMRHTEGMMKALVERGTHRILGAMLFAAQSHEVINIVKLAMDLQAPATQLRNMVFTHPTMAEALNDLFA</sequence>
<evidence type="ECO:0000256" key="3">
    <source>
        <dbReference type="ARBA" id="ARBA00022827"/>
    </source>
</evidence>
<dbReference type="AlphaFoldDB" id="A0A8J3EZ48"/>
<gene>
    <name evidence="14" type="ORF">GCM10007377_08950</name>
</gene>
<comment type="caution">
    <text evidence="14">The sequence shown here is derived from an EMBL/GenBank/DDBJ whole genome shotgun (WGS) entry which is preliminary data.</text>
</comment>
<comment type="cofactor">
    <cofactor evidence="9">
        <name>FAD</name>
        <dbReference type="ChEBI" id="CHEBI:57692"/>
    </cofactor>
    <text evidence="9">Binds 1 FAD per subunit.</text>
</comment>
<evidence type="ECO:0000313" key="14">
    <source>
        <dbReference type="EMBL" id="GGI14041.1"/>
    </source>
</evidence>
<dbReference type="GO" id="GO:0003955">
    <property type="term" value="F:NAD(P)H dehydrogenase (quinone) activity"/>
    <property type="evidence" value="ECO:0007669"/>
    <property type="project" value="TreeGrafter"/>
</dbReference>
<comment type="similarity">
    <text evidence="1 11">Belongs to the class-I pyridine nucleotide-disulfide oxidoreductase family.</text>
</comment>
<dbReference type="PRINTS" id="PR00368">
    <property type="entry name" value="FADPNR"/>
</dbReference>
<keyword evidence="15" id="KW-1185">Reference proteome</keyword>
<accession>A0A8J3EZ48</accession>
<feature type="binding site" evidence="9">
    <location>
        <position position="325"/>
    </location>
    <ligand>
        <name>NAD(+)</name>
        <dbReference type="ChEBI" id="CHEBI:57540"/>
    </ligand>
</feature>
<evidence type="ECO:0000256" key="5">
    <source>
        <dbReference type="ARBA" id="ARBA00023002"/>
    </source>
</evidence>